<dbReference type="GO" id="GO:0016020">
    <property type="term" value="C:membrane"/>
    <property type="evidence" value="ECO:0007669"/>
    <property type="project" value="UniProtKB-SubCell"/>
</dbReference>
<evidence type="ECO:0000256" key="5">
    <source>
        <dbReference type="ARBA" id="ARBA00010055"/>
    </source>
</evidence>
<evidence type="ECO:0000256" key="1">
    <source>
        <dbReference type="ARBA" id="ARBA00004123"/>
    </source>
</evidence>
<evidence type="ECO:0000256" key="6">
    <source>
        <dbReference type="ARBA" id="ARBA00022490"/>
    </source>
</evidence>
<proteinExistence type="inferred from homology"/>
<dbReference type="InterPro" id="IPR002108">
    <property type="entry name" value="ADF-H"/>
</dbReference>
<dbReference type="CDD" id="cd11283">
    <property type="entry name" value="ADF_GMF-beta_like"/>
    <property type="match status" value="1"/>
</dbReference>
<dbReference type="CTD" id="9815951"/>
<dbReference type="InterPro" id="IPR029006">
    <property type="entry name" value="ADF-H/Gelsolin-like_dom_sf"/>
</dbReference>
<name>A0A6A5H8N0_CAERE</name>
<sequence>MTTEKLENDWKLIQDDFQKLEKIHDEYIQKSRQVSKFQDTAVKAMKHHNYLLKNFKETMKQTQQSLEKKEPSEEKSSIVAQIAKMREEMEVSNLRLRDMQGELPAQSNGFYLNLILGSNLNVSLLTRTEKFKYKQEYDGFKWNITILICALALIPSVRFDSVLPDDLMTSSLTICYIPDSVKDELKKFRFLKSSAMNALIMKIDRESHQLETEQTLNDCSIEEFKEELPSQQPRFVLLSWSKKHEDERVSYPMLLIYYCPNGSSPELQMLYAGSRNSIVNECGVSKNIEVRDIDEIDDDLLDSKF</sequence>
<dbReference type="KEGG" id="crq:GCK72_011781"/>
<dbReference type="SUPFAM" id="SSF55753">
    <property type="entry name" value="Actin depolymerizing proteins"/>
    <property type="match status" value="1"/>
</dbReference>
<comment type="similarity">
    <text evidence="5">Belongs to the actin-binding proteins ADF family. GMF subfamily.</text>
</comment>
<evidence type="ECO:0000256" key="10">
    <source>
        <dbReference type="ARBA" id="ARBA00023242"/>
    </source>
</evidence>
<keyword evidence="6" id="KW-0963">Cytoplasm</keyword>
<dbReference type="GO" id="GO:0005634">
    <property type="term" value="C:nucleus"/>
    <property type="evidence" value="ECO:0007669"/>
    <property type="project" value="UniProtKB-SubCell"/>
</dbReference>
<feature type="domain" description="ADF-H" evidence="11">
    <location>
        <begin position="171"/>
        <end position="305"/>
    </location>
</feature>
<evidence type="ECO:0000256" key="4">
    <source>
        <dbReference type="ARBA" id="ARBA00009700"/>
    </source>
</evidence>
<dbReference type="RefSeq" id="XP_003100906.2">
    <property type="nucleotide sequence ID" value="XM_003100858.2"/>
</dbReference>
<evidence type="ECO:0000256" key="9">
    <source>
        <dbReference type="ARBA" id="ARBA00023136"/>
    </source>
</evidence>
<dbReference type="FunFam" id="3.40.20.10:FF:000026">
    <property type="entry name" value="Glia maturation factor"/>
    <property type="match status" value="1"/>
</dbReference>
<dbReference type="Pfam" id="PF07851">
    <property type="entry name" value="TMEM120A-B"/>
    <property type="match status" value="1"/>
</dbReference>
<dbReference type="Gene3D" id="3.40.20.10">
    <property type="entry name" value="Severin"/>
    <property type="match status" value="1"/>
</dbReference>
<protein>
    <recommendedName>
        <fullName evidence="11">ADF-H domain-containing protein</fullName>
    </recommendedName>
</protein>
<comment type="subcellular location">
    <subcellularLocation>
        <location evidence="3">Cytoplasm</location>
    </subcellularLocation>
    <subcellularLocation>
        <location evidence="2">Membrane</location>
        <topology evidence="2">Multi-pass membrane protein</topology>
    </subcellularLocation>
    <subcellularLocation>
        <location evidence="1">Nucleus</location>
    </subcellularLocation>
</comment>
<evidence type="ECO:0000256" key="8">
    <source>
        <dbReference type="ARBA" id="ARBA00022989"/>
    </source>
</evidence>
<keyword evidence="10" id="KW-0539">Nucleus</keyword>
<dbReference type="GO" id="GO:0071846">
    <property type="term" value="P:actin filament debranching"/>
    <property type="evidence" value="ECO:0007669"/>
    <property type="project" value="InterPro"/>
</dbReference>
<evidence type="ECO:0000313" key="13">
    <source>
        <dbReference type="Proteomes" id="UP000483820"/>
    </source>
</evidence>
<dbReference type="GO" id="GO:0003779">
    <property type="term" value="F:actin binding"/>
    <property type="evidence" value="ECO:0007669"/>
    <property type="project" value="InterPro"/>
</dbReference>
<dbReference type="PANTHER" id="PTHR11249:SF2">
    <property type="entry name" value="GLIA MATURATION FACTOR"/>
    <property type="match status" value="1"/>
</dbReference>
<dbReference type="InterPro" id="IPR012926">
    <property type="entry name" value="TMEM120A/B"/>
</dbReference>
<dbReference type="AlphaFoldDB" id="A0A6A5H8N0"/>
<accession>A0A6A5H8N0</accession>
<comment type="similarity">
    <text evidence="4">Belongs to the TMEM120 family.</text>
</comment>
<evidence type="ECO:0000256" key="7">
    <source>
        <dbReference type="ARBA" id="ARBA00022692"/>
    </source>
</evidence>
<dbReference type="SMART" id="SM00102">
    <property type="entry name" value="ADF"/>
    <property type="match status" value="1"/>
</dbReference>
<dbReference type="GO" id="GO:0034316">
    <property type="term" value="P:negative regulation of Arp2/3 complex-mediated actin nucleation"/>
    <property type="evidence" value="ECO:0007669"/>
    <property type="project" value="TreeGrafter"/>
</dbReference>
<keyword evidence="7" id="KW-0812">Transmembrane</keyword>
<evidence type="ECO:0000256" key="3">
    <source>
        <dbReference type="ARBA" id="ARBA00004496"/>
    </source>
</evidence>
<gene>
    <name evidence="12" type="ORF">GCK72_011781</name>
</gene>
<comment type="caution">
    <text evidence="12">The sequence shown here is derived from an EMBL/GenBank/DDBJ whole genome shotgun (WGS) entry which is preliminary data.</text>
</comment>
<evidence type="ECO:0000256" key="2">
    <source>
        <dbReference type="ARBA" id="ARBA00004141"/>
    </source>
</evidence>
<dbReference type="GeneID" id="9815951"/>
<dbReference type="GO" id="GO:0030864">
    <property type="term" value="C:cortical actin cytoskeleton"/>
    <property type="evidence" value="ECO:0007669"/>
    <property type="project" value="TreeGrafter"/>
</dbReference>
<dbReference type="Pfam" id="PF00241">
    <property type="entry name" value="Cofilin_ADF"/>
    <property type="match status" value="1"/>
</dbReference>
<keyword evidence="8" id="KW-1133">Transmembrane helix</keyword>
<dbReference type="Proteomes" id="UP000483820">
    <property type="component" value="Chromosome III"/>
</dbReference>
<evidence type="ECO:0000259" key="11">
    <source>
        <dbReference type="PROSITE" id="PS51263"/>
    </source>
</evidence>
<dbReference type="EMBL" id="WUAV01000003">
    <property type="protein sequence ID" value="KAF1763515.1"/>
    <property type="molecule type" value="Genomic_DNA"/>
</dbReference>
<dbReference type="PANTHER" id="PTHR11249">
    <property type="entry name" value="GLIAL FACTOR NATURATION FACTOR"/>
    <property type="match status" value="1"/>
</dbReference>
<organism evidence="12 13">
    <name type="scientific">Caenorhabditis remanei</name>
    <name type="common">Caenorhabditis vulgaris</name>
    <dbReference type="NCBI Taxonomy" id="31234"/>
    <lineage>
        <taxon>Eukaryota</taxon>
        <taxon>Metazoa</taxon>
        <taxon>Ecdysozoa</taxon>
        <taxon>Nematoda</taxon>
        <taxon>Chromadorea</taxon>
        <taxon>Rhabditida</taxon>
        <taxon>Rhabditina</taxon>
        <taxon>Rhabditomorpha</taxon>
        <taxon>Rhabditoidea</taxon>
        <taxon>Rhabditidae</taxon>
        <taxon>Peloderinae</taxon>
        <taxon>Caenorhabditis</taxon>
    </lineage>
</organism>
<dbReference type="InterPro" id="IPR011171">
    <property type="entry name" value="GMF"/>
</dbReference>
<dbReference type="PROSITE" id="PS51263">
    <property type="entry name" value="ADF_H"/>
    <property type="match status" value="1"/>
</dbReference>
<dbReference type="GO" id="GO:0071933">
    <property type="term" value="F:Arp2/3 complex binding"/>
    <property type="evidence" value="ECO:0007669"/>
    <property type="project" value="InterPro"/>
</dbReference>
<evidence type="ECO:0000313" key="12">
    <source>
        <dbReference type="EMBL" id="KAF1763515.1"/>
    </source>
</evidence>
<keyword evidence="9" id="KW-0472">Membrane</keyword>
<reference evidence="12 13" key="1">
    <citation type="submission" date="2019-12" db="EMBL/GenBank/DDBJ databases">
        <title>Chromosome-level assembly of the Caenorhabditis remanei genome.</title>
        <authorList>
            <person name="Teterina A.A."/>
            <person name="Willis J.H."/>
            <person name="Phillips P.C."/>
        </authorList>
    </citation>
    <scope>NUCLEOTIDE SEQUENCE [LARGE SCALE GENOMIC DNA]</scope>
    <source>
        <strain evidence="12 13">PX506</strain>
        <tissue evidence="12">Whole organism</tissue>
    </source>
</reference>